<dbReference type="SUPFAM" id="SSF46785">
    <property type="entry name" value="Winged helix' DNA-binding domain"/>
    <property type="match status" value="1"/>
</dbReference>
<dbReference type="PROSITE" id="PS01117">
    <property type="entry name" value="HTH_MARR_1"/>
    <property type="match status" value="1"/>
</dbReference>
<dbReference type="Proteomes" id="UP000563898">
    <property type="component" value="Unassembled WGS sequence"/>
</dbReference>
<dbReference type="Pfam" id="PF01047">
    <property type="entry name" value="MarR"/>
    <property type="match status" value="1"/>
</dbReference>
<dbReference type="InterPro" id="IPR023187">
    <property type="entry name" value="Tscrpt_reg_MarR-type_CS"/>
</dbReference>
<evidence type="ECO:0000256" key="3">
    <source>
        <dbReference type="ARBA" id="ARBA00023163"/>
    </source>
</evidence>
<dbReference type="Gene3D" id="1.10.10.10">
    <property type="entry name" value="Winged helix-like DNA-binding domain superfamily/Winged helix DNA-binding domain"/>
    <property type="match status" value="1"/>
</dbReference>
<evidence type="ECO:0000313" key="6">
    <source>
        <dbReference type="Proteomes" id="UP000563898"/>
    </source>
</evidence>
<dbReference type="PANTHER" id="PTHR39515">
    <property type="entry name" value="CONSERVED PROTEIN"/>
    <property type="match status" value="1"/>
</dbReference>
<gene>
    <name evidence="5" type="ORF">HGA05_22205</name>
</gene>
<evidence type="ECO:0000256" key="1">
    <source>
        <dbReference type="ARBA" id="ARBA00023015"/>
    </source>
</evidence>
<dbReference type="InterPro" id="IPR000835">
    <property type="entry name" value="HTH_MarR-typ"/>
</dbReference>
<organism evidence="5 6">
    <name type="scientific">Gordonia polyisoprenivorans</name>
    <dbReference type="NCBI Taxonomy" id="84595"/>
    <lineage>
        <taxon>Bacteria</taxon>
        <taxon>Bacillati</taxon>
        <taxon>Actinomycetota</taxon>
        <taxon>Actinomycetes</taxon>
        <taxon>Mycobacteriales</taxon>
        <taxon>Gordoniaceae</taxon>
        <taxon>Gordonia</taxon>
    </lineage>
</organism>
<keyword evidence="1" id="KW-0805">Transcription regulation</keyword>
<name>A0A846WRQ3_9ACTN</name>
<accession>A0A846WRQ3</accession>
<dbReference type="GO" id="GO:0003700">
    <property type="term" value="F:DNA-binding transcription factor activity"/>
    <property type="evidence" value="ECO:0007669"/>
    <property type="project" value="InterPro"/>
</dbReference>
<protein>
    <submittedName>
        <fullName evidence="5">MarR family transcriptional regulator</fullName>
    </submittedName>
</protein>
<evidence type="ECO:0000256" key="2">
    <source>
        <dbReference type="ARBA" id="ARBA00023125"/>
    </source>
</evidence>
<dbReference type="EMBL" id="JAAXPC010000016">
    <property type="protein sequence ID" value="NKY04284.1"/>
    <property type="molecule type" value="Genomic_DNA"/>
</dbReference>
<comment type="caution">
    <text evidence="5">The sequence shown here is derived from an EMBL/GenBank/DDBJ whole genome shotgun (WGS) entry which is preliminary data.</text>
</comment>
<keyword evidence="3" id="KW-0804">Transcription</keyword>
<reference evidence="5 6" key="1">
    <citation type="submission" date="2020-04" db="EMBL/GenBank/DDBJ databases">
        <title>MicrobeNet Type strains.</title>
        <authorList>
            <person name="Nicholson A.C."/>
        </authorList>
    </citation>
    <scope>NUCLEOTIDE SEQUENCE [LARGE SCALE GENOMIC DNA]</scope>
    <source>
        <strain evidence="5 6">ATCC BAA-14</strain>
    </source>
</reference>
<feature type="domain" description="HTH marR-type" evidence="4">
    <location>
        <begin position="8"/>
        <end position="140"/>
    </location>
</feature>
<dbReference type="SMART" id="SM00347">
    <property type="entry name" value="HTH_MARR"/>
    <property type="match status" value="1"/>
</dbReference>
<dbReference type="GO" id="GO:0003677">
    <property type="term" value="F:DNA binding"/>
    <property type="evidence" value="ECO:0007669"/>
    <property type="project" value="UniProtKB-KW"/>
</dbReference>
<dbReference type="InterPro" id="IPR052526">
    <property type="entry name" value="HTH-type_Bedaq_tolerance"/>
</dbReference>
<dbReference type="RefSeq" id="WP_006368011.1">
    <property type="nucleotide sequence ID" value="NZ_CP073075.1"/>
</dbReference>
<dbReference type="InterPro" id="IPR036388">
    <property type="entry name" value="WH-like_DNA-bd_sf"/>
</dbReference>
<dbReference type="InterPro" id="IPR036390">
    <property type="entry name" value="WH_DNA-bd_sf"/>
</dbReference>
<evidence type="ECO:0000313" key="5">
    <source>
        <dbReference type="EMBL" id="NKY04284.1"/>
    </source>
</evidence>
<proteinExistence type="predicted"/>
<evidence type="ECO:0000259" key="4">
    <source>
        <dbReference type="PROSITE" id="PS50995"/>
    </source>
</evidence>
<dbReference type="AlphaFoldDB" id="A0A846WRQ3"/>
<dbReference type="PANTHER" id="PTHR39515:SF2">
    <property type="entry name" value="HTH-TYPE TRANSCRIPTIONAL REGULATOR RV0880"/>
    <property type="match status" value="1"/>
</dbReference>
<dbReference type="PROSITE" id="PS50995">
    <property type="entry name" value="HTH_MARR_2"/>
    <property type="match status" value="1"/>
</dbReference>
<sequence length="157" mass="17202">MTATHQDTASLARAIRPDLTRLYLMLRRHTPIPEYSSAQASGLATLLDHGPMRMGDFAARESIRMPTATSLVDGLIRNGLVLREPDPTDRRAVLVSLTDHGRAVLQRVREQRDDVLAHAIAELSDDDRAALAAAAPALRALHEVLEGTVPTRQRGDQ</sequence>
<keyword evidence="2" id="KW-0238">DNA-binding</keyword>